<dbReference type="PANTHER" id="PTHR24403">
    <property type="entry name" value="ZINC FINGER PROTEIN"/>
    <property type="match status" value="1"/>
</dbReference>
<dbReference type="PROSITE" id="PS50157">
    <property type="entry name" value="ZINC_FINGER_C2H2_2"/>
    <property type="match status" value="2"/>
</dbReference>
<keyword evidence="2" id="KW-0677">Repeat</keyword>
<feature type="compositionally biased region" description="Basic and acidic residues" evidence="6">
    <location>
        <begin position="920"/>
        <end position="938"/>
    </location>
</feature>
<evidence type="ECO:0000313" key="8">
    <source>
        <dbReference type="EMBL" id="KAL3857975.1"/>
    </source>
</evidence>
<evidence type="ECO:0000259" key="7">
    <source>
        <dbReference type="PROSITE" id="PS50157"/>
    </source>
</evidence>
<keyword evidence="3 5" id="KW-0863">Zinc-finger</keyword>
<feature type="compositionally biased region" description="Basic and acidic residues" evidence="6">
    <location>
        <begin position="528"/>
        <end position="539"/>
    </location>
</feature>
<feature type="compositionally biased region" description="Polar residues" evidence="6">
    <location>
        <begin position="363"/>
        <end position="373"/>
    </location>
</feature>
<proteinExistence type="predicted"/>
<feature type="compositionally biased region" description="Low complexity" evidence="6">
    <location>
        <begin position="233"/>
        <end position="242"/>
    </location>
</feature>
<dbReference type="Gene3D" id="3.30.160.60">
    <property type="entry name" value="Classic Zinc Finger"/>
    <property type="match status" value="2"/>
</dbReference>
<feature type="compositionally biased region" description="Basic and acidic residues" evidence="6">
    <location>
        <begin position="374"/>
        <end position="384"/>
    </location>
</feature>
<gene>
    <name evidence="8" type="ORF">ACJMK2_012597</name>
</gene>
<evidence type="ECO:0000256" key="5">
    <source>
        <dbReference type="PROSITE-ProRule" id="PRU00042"/>
    </source>
</evidence>
<feature type="domain" description="C2H2-type" evidence="7">
    <location>
        <begin position="551"/>
        <end position="579"/>
    </location>
</feature>
<accession>A0ABD3V8P9</accession>
<evidence type="ECO:0000256" key="6">
    <source>
        <dbReference type="SAM" id="MobiDB-lite"/>
    </source>
</evidence>
<comment type="caution">
    <text evidence="8">The sequence shown here is derived from an EMBL/GenBank/DDBJ whole genome shotgun (WGS) entry which is preliminary data.</text>
</comment>
<dbReference type="PROSITE" id="PS00028">
    <property type="entry name" value="ZINC_FINGER_C2H2_1"/>
    <property type="match status" value="3"/>
</dbReference>
<dbReference type="PANTHER" id="PTHR24403:SF67">
    <property type="entry name" value="FI01116P-RELATED"/>
    <property type="match status" value="1"/>
</dbReference>
<keyword evidence="1" id="KW-0479">Metal-binding</keyword>
<feature type="compositionally biased region" description="Low complexity" evidence="6">
    <location>
        <begin position="871"/>
        <end position="881"/>
    </location>
</feature>
<feature type="compositionally biased region" description="Acidic residues" evidence="6">
    <location>
        <begin position="513"/>
        <end position="527"/>
    </location>
</feature>
<dbReference type="InterPro" id="IPR050688">
    <property type="entry name" value="Zinc_finger/UBP_domain"/>
</dbReference>
<name>A0ABD3V8P9_SINWO</name>
<feature type="compositionally biased region" description="Basic and acidic residues" evidence="6">
    <location>
        <begin position="1011"/>
        <end position="1047"/>
    </location>
</feature>
<feature type="compositionally biased region" description="Basic and acidic residues" evidence="6">
    <location>
        <begin position="336"/>
        <end position="346"/>
    </location>
</feature>
<dbReference type="AlphaFoldDB" id="A0ABD3V8P9"/>
<organism evidence="8 9">
    <name type="scientific">Sinanodonta woodiana</name>
    <name type="common">Chinese pond mussel</name>
    <name type="synonym">Anodonta woodiana</name>
    <dbReference type="NCBI Taxonomy" id="1069815"/>
    <lineage>
        <taxon>Eukaryota</taxon>
        <taxon>Metazoa</taxon>
        <taxon>Spiralia</taxon>
        <taxon>Lophotrochozoa</taxon>
        <taxon>Mollusca</taxon>
        <taxon>Bivalvia</taxon>
        <taxon>Autobranchia</taxon>
        <taxon>Heteroconchia</taxon>
        <taxon>Palaeoheterodonta</taxon>
        <taxon>Unionida</taxon>
        <taxon>Unionoidea</taxon>
        <taxon>Unionidae</taxon>
        <taxon>Unioninae</taxon>
        <taxon>Sinanodonta</taxon>
    </lineage>
</organism>
<evidence type="ECO:0000256" key="1">
    <source>
        <dbReference type="ARBA" id="ARBA00022723"/>
    </source>
</evidence>
<dbReference type="EMBL" id="JBJQND010000013">
    <property type="protein sequence ID" value="KAL3857975.1"/>
    <property type="molecule type" value="Genomic_DNA"/>
</dbReference>
<feature type="region of interest" description="Disordered" evidence="6">
    <location>
        <begin position="1011"/>
        <end position="1050"/>
    </location>
</feature>
<sequence>MDVICLDEDDEIQQLQKELSDLQKERERFAKELKKRHLRNEIEKLRNENLQLKTKLIEHASQAHAENDNDVKSVEAGSQGNGQDKSIKKPTGSPGSVQDKGIKKLTESPGSGQDQDIKKNTESPVETGNRRPVGRPRKRPPSQDEATKSLPEIEMEPGNMSISMNSKKVKLLPRQEDIDCEDNEDNYNTLRENYIWNRNGSPQYLCSLCDFTCQYYTTVTNHLRKEHNKTCKGPNPNNNPGGKSESFESGNLSKRPPTRSSTLQQASDYSVEERQKSSDSAVKQTFGHSHKEICRPSKSAVKCVSEEKQPSSSSAFRGVFDNSHEERRKSIISVRRTSDHSNKEIQKSSGIGVRQTSEEKQRSSGSAVRQTSNRMREERQKTSDRATAVKSEEAKRSKANNSIADLFKQTSKGYECTVCQEVYYSYTVAYHHVVKHHAQPRYQCKYCAYTVYERHKLTKHCKIEHKGRKMAFIELDDEHQKNKSHTVEDGDSDVIVLDANADDSDTGNKDPSDCESDDNNNSDDESEEKSVDDKSKHGSIKDKILKTSRGFKCLVCGHQTISYTGLYKHYVTNHKEKKETQYKCSYCRYATNQRRYCIIHMKKAHKGKPIIYRTVGDDQKAHKSDAAAHASQQVAITDYISRTAKGFKCTLCGNRNEEYRKARYHVCYQHFAVFVCPYCEYKSSNRPQVVAHGKKLHPGKRLKIKWHVKGKTRKNNLSVQFGDAKENRKKNNSSDEMGNKRPVGRPKKVSSSPCVTKYSLPEIKRTPGYMSISMNSKRVKLLPHQEDIEDKKHHFKKEVSIKANDEVSIKVEPNGLEQSDVRFLPKVYIDKDELCEFVPHVNEPVIDGPLGEQQMPVLSCTTFVEEDPVPVSSTTVDVTPNDVDRVRDDVTPDDVDGVRDDVAPDEVDSVRGDVTPDDVDGVRDDVTPDDVDGVRDDVTPDDVDGVRGDVTPDEVDGVRGDATPDEVDGVREDVMPDKVDMAIEVTPNKKDLAREDTTPDMVDMARDVTPDKMDIASEDGTVDHPAGKSDKEKDSKYGNTEKKKDDREDTNEILSPRICMHIDQNEVWEIRVDELQAQPDVESELHQAKIKIENEEEAAGI</sequence>
<evidence type="ECO:0000256" key="4">
    <source>
        <dbReference type="ARBA" id="ARBA00022833"/>
    </source>
</evidence>
<feature type="region of interest" description="Disordered" evidence="6">
    <location>
        <begin position="227"/>
        <end position="399"/>
    </location>
</feature>
<feature type="compositionally biased region" description="Basic and acidic residues" evidence="6">
    <location>
        <begin position="882"/>
        <end position="902"/>
    </location>
</feature>
<dbReference type="GO" id="GO:0008270">
    <property type="term" value="F:zinc ion binding"/>
    <property type="evidence" value="ECO:0007669"/>
    <property type="project" value="UniProtKB-KW"/>
</dbReference>
<evidence type="ECO:0000256" key="3">
    <source>
        <dbReference type="ARBA" id="ARBA00022771"/>
    </source>
</evidence>
<feature type="region of interest" description="Disordered" evidence="6">
    <location>
        <begin position="57"/>
        <end position="158"/>
    </location>
</feature>
<keyword evidence="4" id="KW-0862">Zinc</keyword>
<feature type="compositionally biased region" description="Polar residues" evidence="6">
    <location>
        <begin position="278"/>
        <end position="287"/>
    </location>
</feature>
<dbReference type="InterPro" id="IPR013087">
    <property type="entry name" value="Znf_C2H2_type"/>
</dbReference>
<protein>
    <recommendedName>
        <fullName evidence="7">C2H2-type domain-containing protein</fullName>
    </recommendedName>
</protein>
<feature type="region of interest" description="Disordered" evidence="6">
    <location>
        <begin position="500"/>
        <end position="539"/>
    </location>
</feature>
<feature type="region of interest" description="Disordered" evidence="6">
    <location>
        <begin position="715"/>
        <end position="754"/>
    </location>
</feature>
<evidence type="ECO:0000313" key="9">
    <source>
        <dbReference type="Proteomes" id="UP001634394"/>
    </source>
</evidence>
<feature type="domain" description="C2H2-type" evidence="7">
    <location>
        <begin position="442"/>
        <end position="470"/>
    </location>
</feature>
<dbReference type="SMART" id="SM00355">
    <property type="entry name" value="ZnF_C2H2"/>
    <property type="match status" value="7"/>
</dbReference>
<feature type="compositionally biased region" description="Polar residues" evidence="6">
    <location>
        <begin position="247"/>
        <end position="268"/>
    </location>
</feature>
<keyword evidence="9" id="KW-1185">Reference proteome</keyword>
<reference evidence="8 9" key="1">
    <citation type="submission" date="2024-11" db="EMBL/GenBank/DDBJ databases">
        <title>Chromosome-level genome assembly of the freshwater bivalve Anodonta woodiana.</title>
        <authorList>
            <person name="Chen X."/>
        </authorList>
    </citation>
    <scope>NUCLEOTIDE SEQUENCE [LARGE SCALE GENOMIC DNA]</scope>
    <source>
        <strain evidence="8">MN2024</strain>
        <tissue evidence="8">Gills</tissue>
    </source>
</reference>
<dbReference type="Proteomes" id="UP001634394">
    <property type="component" value="Unassembled WGS sequence"/>
</dbReference>
<feature type="region of interest" description="Disordered" evidence="6">
    <location>
        <begin position="871"/>
        <end position="969"/>
    </location>
</feature>
<evidence type="ECO:0000256" key="2">
    <source>
        <dbReference type="ARBA" id="ARBA00022737"/>
    </source>
</evidence>